<name>A0A562TPB7_9SPHI</name>
<reference evidence="1 2" key="1">
    <citation type="submission" date="2019-07" db="EMBL/GenBank/DDBJ databases">
        <title>Genomic Encyclopedia of Archaeal and Bacterial Type Strains, Phase II (KMG-II): from individual species to whole genera.</title>
        <authorList>
            <person name="Goeker M."/>
        </authorList>
    </citation>
    <scope>NUCLEOTIDE SEQUENCE [LARGE SCALE GENOMIC DNA]</scope>
    <source>
        <strain evidence="1 2">ATCC BAA-1854</strain>
    </source>
</reference>
<comment type="caution">
    <text evidence="1">The sequence shown here is derived from an EMBL/GenBank/DDBJ whole genome shotgun (WGS) entry which is preliminary data.</text>
</comment>
<gene>
    <name evidence="1" type="ORF">JN11_04527</name>
</gene>
<protein>
    <recommendedName>
        <fullName evidence="3">Copper chaperone CopZ</fullName>
    </recommendedName>
</protein>
<dbReference type="Proteomes" id="UP000317010">
    <property type="component" value="Unassembled WGS sequence"/>
</dbReference>
<accession>A0A562TPB7</accession>
<keyword evidence="2" id="KW-1185">Reference proteome</keyword>
<evidence type="ECO:0000313" key="1">
    <source>
        <dbReference type="EMBL" id="TWI95098.1"/>
    </source>
</evidence>
<dbReference type="RefSeq" id="WP_144916266.1">
    <property type="nucleotide sequence ID" value="NZ_VLLI01000017.1"/>
</dbReference>
<dbReference type="OrthoDB" id="1036397at2"/>
<proteinExistence type="predicted"/>
<organism evidence="1 2">
    <name type="scientific">Mucilaginibacter frigoritolerans</name>
    <dbReference type="NCBI Taxonomy" id="652788"/>
    <lineage>
        <taxon>Bacteria</taxon>
        <taxon>Pseudomonadati</taxon>
        <taxon>Bacteroidota</taxon>
        <taxon>Sphingobacteriia</taxon>
        <taxon>Sphingobacteriales</taxon>
        <taxon>Sphingobacteriaceae</taxon>
        <taxon>Mucilaginibacter</taxon>
    </lineage>
</organism>
<sequence>MIEVFKTNVENSKQAAALLYLLQDQLPSAEINFDLEDCDNILRVKGNYFCPSNIIQTLADYGFECSVLVQ</sequence>
<evidence type="ECO:0000313" key="2">
    <source>
        <dbReference type="Proteomes" id="UP000317010"/>
    </source>
</evidence>
<dbReference type="AlphaFoldDB" id="A0A562TPB7"/>
<evidence type="ECO:0008006" key="3">
    <source>
        <dbReference type="Google" id="ProtNLM"/>
    </source>
</evidence>
<dbReference type="EMBL" id="VLLI01000017">
    <property type="protein sequence ID" value="TWI95098.1"/>
    <property type="molecule type" value="Genomic_DNA"/>
</dbReference>